<protein>
    <submittedName>
        <fullName evidence="1">DNA polymerase III subunit delta</fullName>
    </submittedName>
</protein>
<accession>A0A976QWZ6</accession>
<organism evidence="1 2">
    <name type="scientific">Bacteriophage Phi NF-1</name>
    <dbReference type="NCBI Taxonomy" id="2900273"/>
    <lineage>
        <taxon>Viruses</taxon>
        <taxon>Duplodnaviria</taxon>
        <taxon>Heunggongvirae</taxon>
        <taxon>Uroviricota</taxon>
        <taxon>Caudoviricetes</taxon>
        <taxon>Autographivirales</taxon>
        <taxon>Autoscriptoviridae</taxon>
        <taxon>Catalonvirus</taxon>
        <taxon>Catalonvirus NF1</taxon>
    </lineage>
</organism>
<name>A0A976QWZ6_9CAUD</name>
<evidence type="ECO:0000313" key="2">
    <source>
        <dbReference type="Proteomes" id="UP001061889"/>
    </source>
</evidence>
<dbReference type="EMBL" id="OL634959">
    <property type="protein sequence ID" value="UMO77807.1"/>
    <property type="molecule type" value="Genomic_DNA"/>
</dbReference>
<sequence length="59" mass="6658">MKSKREEFKMALIMEMIVACDLSCSRREVKPLTPKECRELIGLLDGYLDRVTAARVGVG</sequence>
<evidence type="ECO:0000313" key="1">
    <source>
        <dbReference type="EMBL" id="UMO77807.1"/>
    </source>
</evidence>
<reference evidence="1" key="1">
    <citation type="submission" date="2021-11" db="EMBL/GenBank/DDBJ databases">
        <title>Phage-based biocontrol of nitrification in agricultural soil.</title>
        <authorList>
            <person name="Muniesa M."/>
            <person name="Quiros P."/>
            <person name="Salaet I."/>
        </authorList>
    </citation>
    <scope>NUCLEOTIDE SEQUENCE</scope>
</reference>
<proteinExistence type="predicted"/>
<keyword evidence="2" id="KW-1185">Reference proteome</keyword>
<dbReference type="Proteomes" id="UP001061889">
    <property type="component" value="Segment"/>
</dbReference>